<keyword evidence="7" id="KW-0862">Zinc</keyword>
<dbReference type="InterPro" id="IPR045357">
    <property type="entry name" value="Aminopeptidase_N-like_N"/>
</dbReference>
<dbReference type="Pfam" id="PF17900">
    <property type="entry name" value="Peptidase_M1_N"/>
    <property type="match status" value="1"/>
</dbReference>
<dbReference type="InParanoid" id="Q24I41"/>
<feature type="domain" description="Aminopeptidase N-like N-terminal" evidence="11">
    <location>
        <begin position="41"/>
        <end position="201"/>
    </location>
</feature>
<dbReference type="Gene3D" id="1.10.390.10">
    <property type="entry name" value="Neutral Protease Domain 2"/>
    <property type="match status" value="1"/>
</dbReference>
<protein>
    <submittedName>
        <fullName evidence="12">Peptidase M1 family aminopeptidase</fullName>
    </submittedName>
</protein>
<proteinExistence type="inferred from homology"/>
<dbReference type="InterPro" id="IPR042097">
    <property type="entry name" value="Aminopeptidase_N-like_N_sf"/>
</dbReference>
<keyword evidence="13" id="KW-1185">Reference proteome</keyword>
<dbReference type="InterPro" id="IPR027268">
    <property type="entry name" value="Peptidase_M4/M1_CTD_sf"/>
</dbReference>
<evidence type="ECO:0000256" key="2">
    <source>
        <dbReference type="ARBA" id="ARBA00010136"/>
    </source>
</evidence>
<reference evidence="13" key="1">
    <citation type="journal article" date="2006" name="PLoS Biol.">
        <title>Macronuclear genome sequence of the ciliate Tetrahymena thermophila, a model eukaryote.</title>
        <authorList>
            <person name="Eisen J.A."/>
            <person name="Coyne R.S."/>
            <person name="Wu M."/>
            <person name="Wu D."/>
            <person name="Thiagarajan M."/>
            <person name="Wortman J.R."/>
            <person name="Badger J.H."/>
            <person name="Ren Q."/>
            <person name="Amedeo P."/>
            <person name="Jones K.M."/>
            <person name="Tallon L.J."/>
            <person name="Delcher A.L."/>
            <person name="Salzberg S.L."/>
            <person name="Silva J.C."/>
            <person name="Haas B.J."/>
            <person name="Majoros W.H."/>
            <person name="Farzad M."/>
            <person name="Carlton J.M."/>
            <person name="Smith R.K. Jr."/>
            <person name="Garg J."/>
            <person name="Pearlman R.E."/>
            <person name="Karrer K.M."/>
            <person name="Sun L."/>
            <person name="Manning G."/>
            <person name="Elde N.C."/>
            <person name="Turkewitz A.P."/>
            <person name="Asai D.J."/>
            <person name="Wilkes D.E."/>
            <person name="Wang Y."/>
            <person name="Cai H."/>
            <person name="Collins K."/>
            <person name="Stewart B.A."/>
            <person name="Lee S.R."/>
            <person name="Wilamowska K."/>
            <person name="Weinberg Z."/>
            <person name="Ruzzo W.L."/>
            <person name="Wloga D."/>
            <person name="Gaertig J."/>
            <person name="Frankel J."/>
            <person name="Tsao C.-C."/>
            <person name="Gorovsky M.A."/>
            <person name="Keeling P.J."/>
            <person name="Waller R.F."/>
            <person name="Patron N.J."/>
            <person name="Cherry J.M."/>
            <person name="Stover N.A."/>
            <person name="Krieger C.J."/>
            <person name="del Toro C."/>
            <person name="Ryder H.F."/>
            <person name="Williamson S.C."/>
            <person name="Barbeau R.A."/>
            <person name="Hamilton E.P."/>
            <person name="Orias E."/>
        </authorList>
    </citation>
    <scope>NUCLEOTIDE SEQUENCE [LARGE SCALE GENOMIC DNA]</scope>
    <source>
        <strain evidence="13">SB210</strain>
    </source>
</reference>
<dbReference type="OrthoDB" id="10031169at2759"/>
<evidence type="ECO:0000259" key="9">
    <source>
        <dbReference type="Pfam" id="PF01433"/>
    </source>
</evidence>
<dbReference type="HOGENOM" id="CLU_007335_1_0_1"/>
<dbReference type="Pfam" id="PF11838">
    <property type="entry name" value="ERAP1_C"/>
    <property type="match status" value="1"/>
</dbReference>
<organism evidence="12 13">
    <name type="scientific">Tetrahymena thermophila (strain SB210)</name>
    <dbReference type="NCBI Taxonomy" id="312017"/>
    <lineage>
        <taxon>Eukaryota</taxon>
        <taxon>Sar</taxon>
        <taxon>Alveolata</taxon>
        <taxon>Ciliophora</taxon>
        <taxon>Intramacronucleata</taxon>
        <taxon>Oligohymenophorea</taxon>
        <taxon>Hymenostomatida</taxon>
        <taxon>Tetrahymenina</taxon>
        <taxon>Tetrahymenidae</taxon>
        <taxon>Tetrahymena</taxon>
    </lineage>
</organism>
<dbReference type="GO" id="GO:0016020">
    <property type="term" value="C:membrane"/>
    <property type="evidence" value="ECO:0007669"/>
    <property type="project" value="TreeGrafter"/>
</dbReference>
<gene>
    <name evidence="12" type="ORF">TTHERM_00569330</name>
</gene>
<dbReference type="PANTHER" id="PTHR11533:SF299">
    <property type="entry name" value="AMINOPEPTIDASE"/>
    <property type="match status" value="1"/>
</dbReference>
<keyword evidence="5" id="KW-0479">Metal-binding</keyword>
<dbReference type="AlphaFoldDB" id="Q24I41"/>
<evidence type="ECO:0000259" key="11">
    <source>
        <dbReference type="Pfam" id="PF17900"/>
    </source>
</evidence>
<dbReference type="GO" id="GO:0005615">
    <property type="term" value="C:extracellular space"/>
    <property type="evidence" value="ECO:0007669"/>
    <property type="project" value="TreeGrafter"/>
</dbReference>
<dbReference type="CDD" id="cd09602">
    <property type="entry name" value="M1_APN"/>
    <property type="match status" value="1"/>
</dbReference>
<comment type="similarity">
    <text evidence="2">Belongs to the peptidase M1 family.</text>
</comment>
<dbReference type="GO" id="GO:0006508">
    <property type="term" value="P:proteolysis"/>
    <property type="evidence" value="ECO:0007669"/>
    <property type="project" value="UniProtKB-KW"/>
</dbReference>
<evidence type="ECO:0000256" key="5">
    <source>
        <dbReference type="ARBA" id="ARBA00022723"/>
    </source>
</evidence>
<comment type="cofactor">
    <cofactor evidence="1">
        <name>Zn(2+)</name>
        <dbReference type="ChEBI" id="CHEBI:29105"/>
    </cofactor>
</comment>
<keyword evidence="8" id="KW-0482">Metalloprotease</keyword>
<evidence type="ECO:0000256" key="8">
    <source>
        <dbReference type="ARBA" id="ARBA00023049"/>
    </source>
</evidence>
<dbReference type="PANTHER" id="PTHR11533">
    <property type="entry name" value="PROTEASE M1 ZINC METALLOPROTEASE"/>
    <property type="match status" value="1"/>
</dbReference>
<dbReference type="Gene3D" id="2.60.40.1730">
    <property type="entry name" value="tricorn interacting facor f3 domain"/>
    <property type="match status" value="1"/>
</dbReference>
<evidence type="ECO:0000313" key="12">
    <source>
        <dbReference type="EMBL" id="EAS07397.2"/>
    </source>
</evidence>
<evidence type="ECO:0000256" key="7">
    <source>
        <dbReference type="ARBA" id="ARBA00022833"/>
    </source>
</evidence>
<dbReference type="RefSeq" id="XP_001027639.2">
    <property type="nucleotide sequence ID" value="XM_001027639.3"/>
</dbReference>
<dbReference type="InterPro" id="IPR050344">
    <property type="entry name" value="Peptidase_M1_aminopeptidases"/>
</dbReference>
<dbReference type="InterPro" id="IPR001930">
    <property type="entry name" value="Peptidase_M1"/>
</dbReference>
<keyword evidence="3 12" id="KW-0031">Aminopeptidase</keyword>
<feature type="domain" description="Peptidase M1 membrane alanine aminopeptidase" evidence="9">
    <location>
        <begin position="286"/>
        <end position="501"/>
    </location>
</feature>
<dbReference type="GO" id="GO:0042277">
    <property type="term" value="F:peptide binding"/>
    <property type="evidence" value="ECO:0007669"/>
    <property type="project" value="TreeGrafter"/>
</dbReference>
<dbReference type="SUPFAM" id="SSF55486">
    <property type="entry name" value="Metalloproteases ('zincins'), catalytic domain"/>
    <property type="match status" value="1"/>
</dbReference>
<keyword evidence="4" id="KW-0645">Protease</keyword>
<evidence type="ECO:0000313" key="13">
    <source>
        <dbReference type="Proteomes" id="UP000009168"/>
    </source>
</evidence>
<feature type="domain" description="ERAP1-like C-terminal" evidence="10">
    <location>
        <begin position="586"/>
        <end position="903"/>
    </location>
</feature>
<dbReference type="GO" id="GO:0043171">
    <property type="term" value="P:peptide catabolic process"/>
    <property type="evidence" value="ECO:0007669"/>
    <property type="project" value="TreeGrafter"/>
</dbReference>
<dbReference type="eggNOG" id="KOG1046">
    <property type="taxonomic scope" value="Eukaryota"/>
</dbReference>
<evidence type="ECO:0000259" key="10">
    <source>
        <dbReference type="Pfam" id="PF11838"/>
    </source>
</evidence>
<dbReference type="GO" id="GO:0008270">
    <property type="term" value="F:zinc ion binding"/>
    <property type="evidence" value="ECO:0007669"/>
    <property type="project" value="InterPro"/>
</dbReference>
<dbReference type="GeneID" id="7823944"/>
<dbReference type="PRINTS" id="PR00756">
    <property type="entry name" value="ALADIPTASE"/>
</dbReference>
<dbReference type="GO" id="GO:0005737">
    <property type="term" value="C:cytoplasm"/>
    <property type="evidence" value="ECO:0007669"/>
    <property type="project" value="TreeGrafter"/>
</dbReference>
<dbReference type="Pfam" id="PF01433">
    <property type="entry name" value="Peptidase_M1"/>
    <property type="match status" value="1"/>
</dbReference>
<evidence type="ECO:0000256" key="6">
    <source>
        <dbReference type="ARBA" id="ARBA00022801"/>
    </source>
</evidence>
<dbReference type="InterPro" id="IPR024571">
    <property type="entry name" value="ERAP1-like_C_dom"/>
</dbReference>
<dbReference type="FunFam" id="1.10.390.10:FF:000006">
    <property type="entry name" value="Puromycin-sensitive aminopeptidase"/>
    <property type="match status" value="1"/>
</dbReference>
<dbReference type="EMBL" id="GG662498">
    <property type="protein sequence ID" value="EAS07397.2"/>
    <property type="molecule type" value="Genomic_DNA"/>
</dbReference>
<dbReference type="SUPFAM" id="SSF63737">
    <property type="entry name" value="Leukotriene A4 hydrolase N-terminal domain"/>
    <property type="match status" value="1"/>
</dbReference>
<dbReference type="Proteomes" id="UP000009168">
    <property type="component" value="Unassembled WGS sequence"/>
</dbReference>
<keyword evidence="6" id="KW-0378">Hydrolase</keyword>
<dbReference type="STRING" id="312017.Q24I41"/>
<evidence type="ECO:0000256" key="1">
    <source>
        <dbReference type="ARBA" id="ARBA00001947"/>
    </source>
</evidence>
<dbReference type="InterPro" id="IPR014782">
    <property type="entry name" value="Peptidase_M1_dom"/>
</dbReference>
<evidence type="ECO:0000256" key="3">
    <source>
        <dbReference type="ARBA" id="ARBA00022438"/>
    </source>
</evidence>
<sequence>MLESEEFIHEQEQLKEYEISKPTFLTQKQAEKRSQQIVQESINYNLQLRLNKGDSYQGIVEIEFNVSHVQGDIFIDYSGQNIDKIIVNSQLIPQSEKTYLNQIWNGLFLTIPLQYCNNGRNRIIIVFSNKYSNDGYGLHSFIDTDQLQYIYSDNEPFYCNRIFPCFDQPDLKANLSVTIIAPKDWMIVSNELKVKDSSYTKAEYKTYNPDAQLSCEILGNIPDQNDYHFGIFKKTQLCPSYLFCFAAGSYQEIKCKNPYNNIPMSIYCRKSLLTHAEKLTDWIFAANIEAIKLYEQLFDYPFPYSKLDSIFCPEYNSGGMENIGLITYDDEYLFREEQTSKQYTYFLITITHEISHMWFGDLVTMKWWNDLWLNESFAEFISHYIISKMNVNHKPLCNIWVLFNDSIQWGYQADQKTTTHPIAGDVENTEIALSIFDGISYSKGSAVLRQLMCLMGEKPFFDGLKTYFKKFAFKNAVLNDLIIHLEQEFKKLHLGFTINEWQRQWIQTAGLNECQPIFNPQDRSDHAKLKIIQKSTLTQHQTLRRHKIQVAFFDQNANITTYPILINDYQETILTYDASKTEYKAVLLNYADQGYIKINFDDVSFNFFKKNVCKINDILTRTLIWGVFYDLVRDGKISSEEFVEIFIENIPNEQSEDIITNQVENITQLYSQYTPEKYKLALGERIFNFLLMYLLSIPKDNKNRIICVRDSLDSFARSEVHIIKLVNWLKKEDQDLKHIEIGLALSWRIVALAHKCKKYTREEKNALFQKQKERDPSDTSQYNQHLCKALDLSPDERETLWKFYISSSNKLSVKNLTYSWSGFNSTFNRTDLMPYFDKFFGVIKTIIDTKSQEFASEFFSYLLPVTEDFQRLIQNLEQLLSNLDEDHSYFKVLIEEQLDDIQRQQKAHLCFKNRASLAKHN</sequence>
<name>Q24I41_TETTS</name>
<evidence type="ECO:0000256" key="4">
    <source>
        <dbReference type="ARBA" id="ARBA00022670"/>
    </source>
</evidence>
<dbReference type="OMA" id="EGMHRFT"/>
<accession>Q24I41</accession>
<dbReference type="GO" id="GO:0070006">
    <property type="term" value="F:metalloaminopeptidase activity"/>
    <property type="evidence" value="ECO:0007669"/>
    <property type="project" value="TreeGrafter"/>
</dbReference>
<dbReference type="KEGG" id="tet:TTHERM_00569330"/>